<gene>
    <name evidence="1" type="ORF">AbraCBS73388_011224</name>
</gene>
<proteinExistence type="predicted"/>
<comment type="caution">
    <text evidence="1">The sequence shown here is derived from an EMBL/GenBank/DDBJ whole genome shotgun (WGS) entry which is preliminary data.</text>
</comment>
<sequence length="546" mass="61376">MVWFHQTCYRILEATYEPSEKPSAEDLEKFAAATRPVYRPLDPEHNDVVPTLEGLLSKYSARIVQNCFSQKLLARLPLEILLMISELIAPCWFLTVLGESRRLIEHLRWDSRNQDPEIDLSRGIWMSRLTYSGNSYVACLSASPLKSTAYSCVSYIKLPRGFHKLVLSTDHIGLRGVQFLGHGSTPTRNGSPWYEILDMQDSELKIRVSFDGLFVRDIRPTGNESGNGSSSASIKWTSPSPPGFHARNFVSHRQEHRLHYMTLDPPVQGLLVCSAAGQTVGIHAFSGTNQAFKEFVDSADRRVKKIRKLWIYFPLNDNEEIRGAWIRKLKLPQGPAANHTLLLRTSLGRTVTFGPQIPLRIVGVFEYCALTKDTDGPISGIFHDERDPACKSISEIGVTCRGTVHGATPVPPPLHSELELPEIPARRGSIASTWYMTKVSLKGLVKVQVCRDPTQSNRPCLGILMFYNDGHVEASGQIRWEFGLGEEVIRPILVEQGVVDGRDCIKDIRTAREGLECNTEPSVWQLPEKGMIVWWFSHLGDIIEIH</sequence>
<dbReference type="Proteomes" id="UP001143548">
    <property type="component" value="Unassembled WGS sequence"/>
</dbReference>
<accession>A0A9W6DQW0</accession>
<dbReference type="EMBL" id="BROQ01000086">
    <property type="protein sequence ID" value="GKZ24410.1"/>
    <property type="molecule type" value="Genomic_DNA"/>
</dbReference>
<organism evidence="1 2">
    <name type="scientific">Aspergillus brasiliensis</name>
    <dbReference type="NCBI Taxonomy" id="319629"/>
    <lineage>
        <taxon>Eukaryota</taxon>
        <taxon>Fungi</taxon>
        <taxon>Dikarya</taxon>
        <taxon>Ascomycota</taxon>
        <taxon>Pezizomycotina</taxon>
        <taxon>Eurotiomycetes</taxon>
        <taxon>Eurotiomycetidae</taxon>
        <taxon>Eurotiales</taxon>
        <taxon>Aspergillaceae</taxon>
        <taxon>Aspergillus</taxon>
        <taxon>Aspergillus subgen. Circumdati</taxon>
    </lineage>
</organism>
<dbReference type="AlphaFoldDB" id="A0A9W6DQW0"/>
<evidence type="ECO:0000313" key="1">
    <source>
        <dbReference type="EMBL" id="GKZ24410.1"/>
    </source>
</evidence>
<protein>
    <submittedName>
        <fullName evidence="1">Uncharacterized protein</fullName>
    </submittedName>
</protein>
<name>A0A9W6DQW0_9EURO</name>
<reference evidence="1" key="1">
    <citation type="submission" date="2022-07" db="EMBL/GenBank/DDBJ databases">
        <title>Taxonomy of Aspergillus series Nigri: significant species reduction supported by multi-species coalescent approaches.</title>
        <authorList>
            <person name="Bian C."/>
            <person name="Kusuya Y."/>
            <person name="Sklenar F."/>
            <person name="D'hooge E."/>
            <person name="Yaguchi T."/>
            <person name="Takahashi H."/>
            <person name="Hubka V."/>
        </authorList>
    </citation>
    <scope>NUCLEOTIDE SEQUENCE</scope>
    <source>
        <strain evidence="1">CBS 733.88</strain>
    </source>
</reference>
<evidence type="ECO:0000313" key="2">
    <source>
        <dbReference type="Proteomes" id="UP001143548"/>
    </source>
</evidence>